<name>A0A0S2HWF6_9BACT</name>
<dbReference type="Gene3D" id="1.10.357.10">
    <property type="entry name" value="Tetracycline Repressor, domain 2"/>
    <property type="match status" value="1"/>
</dbReference>
<dbReference type="KEGG" id="blq:L21SP5_00737"/>
<protein>
    <submittedName>
        <fullName evidence="7">AcrAB operon repressor</fullName>
    </submittedName>
</protein>
<dbReference type="SUPFAM" id="SSF46689">
    <property type="entry name" value="Homeodomain-like"/>
    <property type="match status" value="1"/>
</dbReference>
<dbReference type="InterPro" id="IPR018247">
    <property type="entry name" value="EF_Hand_1_Ca_BS"/>
</dbReference>
<evidence type="ECO:0000313" key="7">
    <source>
        <dbReference type="EMBL" id="ALO14409.1"/>
    </source>
</evidence>
<dbReference type="Proteomes" id="UP000064893">
    <property type="component" value="Chromosome"/>
</dbReference>
<evidence type="ECO:0000313" key="8">
    <source>
        <dbReference type="Proteomes" id="UP000064893"/>
    </source>
</evidence>
<gene>
    <name evidence="7" type="primary">acrR</name>
    <name evidence="7" type="ORF">L21SP5_00737</name>
</gene>
<organism evidence="7 8">
    <name type="scientific">Salinivirga cyanobacteriivorans</name>
    <dbReference type="NCBI Taxonomy" id="1307839"/>
    <lineage>
        <taxon>Bacteria</taxon>
        <taxon>Pseudomonadati</taxon>
        <taxon>Bacteroidota</taxon>
        <taxon>Bacteroidia</taxon>
        <taxon>Bacteroidales</taxon>
        <taxon>Salinivirgaceae</taxon>
        <taxon>Salinivirga</taxon>
    </lineage>
</organism>
<dbReference type="EMBL" id="CP013118">
    <property type="protein sequence ID" value="ALO14409.1"/>
    <property type="molecule type" value="Genomic_DNA"/>
</dbReference>
<dbReference type="InterPro" id="IPR001647">
    <property type="entry name" value="HTH_TetR"/>
</dbReference>
<dbReference type="AlphaFoldDB" id="A0A0S2HWF6"/>
<sequence length="179" mass="20994">MKSKKEKIVDTAIKLFAEQGFHNTSISKVAEVAGVSKGLMYNYFESKDELFKHIFDLGAEKLTENFDPNRDGVLTKEELIYYLHDIFYKMQKDREYWILFFTVVMQPGIREIVLDRTHEIIAHMMEELTAYFTEKGCEEPEAQTRYFISVMDGVGMHYLLDPEGFPIKKVVQKIIKEFV</sequence>
<keyword evidence="2 4" id="KW-0238">DNA-binding</keyword>
<feature type="domain" description="EF-hand" evidence="5">
    <location>
        <begin position="66"/>
        <end position="89"/>
    </location>
</feature>
<evidence type="ECO:0000259" key="5">
    <source>
        <dbReference type="PROSITE" id="PS50222"/>
    </source>
</evidence>
<dbReference type="SUPFAM" id="SSF48498">
    <property type="entry name" value="Tetracyclin repressor-like, C-terminal domain"/>
    <property type="match status" value="1"/>
</dbReference>
<dbReference type="FunFam" id="1.10.10.60:FF:000141">
    <property type="entry name" value="TetR family transcriptional regulator"/>
    <property type="match status" value="1"/>
</dbReference>
<dbReference type="RefSeq" id="WP_057951957.1">
    <property type="nucleotide sequence ID" value="NZ_CP013118.1"/>
</dbReference>
<dbReference type="Pfam" id="PF00440">
    <property type="entry name" value="TetR_N"/>
    <property type="match status" value="1"/>
</dbReference>
<dbReference type="GO" id="GO:0003677">
    <property type="term" value="F:DNA binding"/>
    <property type="evidence" value="ECO:0007669"/>
    <property type="project" value="UniProtKB-UniRule"/>
</dbReference>
<dbReference type="PRINTS" id="PR00455">
    <property type="entry name" value="HTHTETR"/>
</dbReference>
<dbReference type="InterPro" id="IPR002048">
    <property type="entry name" value="EF_hand_dom"/>
</dbReference>
<dbReference type="PANTHER" id="PTHR43479">
    <property type="entry name" value="ACREF/ENVCD OPERON REPRESSOR-RELATED"/>
    <property type="match status" value="1"/>
</dbReference>
<accession>A0A0S2HWF6</accession>
<dbReference type="PROSITE" id="PS50977">
    <property type="entry name" value="HTH_TETR_2"/>
    <property type="match status" value="1"/>
</dbReference>
<keyword evidence="3" id="KW-0804">Transcription</keyword>
<dbReference type="InterPro" id="IPR009057">
    <property type="entry name" value="Homeodomain-like_sf"/>
</dbReference>
<feature type="DNA-binding region" description="H-T-H motif" evidence="4">
    <location>
        <begin position="25"/>
        <end position="44"/>
    </location>
</feature>
<dbReference type="InterPro" id="IPR023772">
    <property type="entry name" value="DNA-bd_HTH_TetR-type_CS"/>
</dbReference>
<dbReference type="PROSITE" id="PS01081">
    <property type="entry name" value="HTH_TETR_1"/>
    <property type="match status" value="1"/>
</dbReference>
<feature type="domain" description="HTH tetR-type" evidence="6">
    <location>
        <begin position="2"/>
        <end position="62"/>
    </location>
</feature>
<dbReference type="OrthoDB" id="9787680at2"/>
<keyword evidence="1" id="KW-0805">Transcription regulation</keyword>
<evidence type="ECO:0000256" key="3">
    <source>
        <dbReference type="ARBA" id="ARBA00023163"/>
    </source>
</evidence>
<dbReference type="GO" id="GO:0005509">
    <property type="term" value="F:calcium ion binding"/>
    <property type="evidence" value="ECO:0007669"/>
    <property type="project" value="InterPro"/>
</dbReference>
<reference evidence="7 8" key="1">
    <citation type="submission" date="2015-11" db="EMBL/GenBank/DDBJ databases">
        <title>Description and complete genome sequence of a novel strain predominating in hypersaline microbial mats and representing a new family of the Bacteriodetes phylum.</title>
        <authorList>
            <person name="Spring S."/>
            <person name="Bunk B."/>
            <person name="Sproer C."/>
            <person name="Klenk H.-P."/>
        </authorList>
    </citation>
    <scope>NUCLEOTIDE SEQUENCE [LARGE SCALE GENOMIC DNA]</scope>
    <source>
        <strain evidence="7 8">L21-Spi-D4</strain>
    </source>
</reference>
<dbReference type="InterPro" id="IPR036271">
    <property type="entry name" value="Tet_transcr_reg_TetR-rel_C_sf"/>
</dbReference>
<dbReference type="PANTHER" id="PTHR43479:SF11">
    <property type="entry name" value="ACREF_ENVCD OPERON REPRESSOR-RELATED"/>
    <property type="match status" value="1"/>
</dbReference>
<dbReference type="PROSITE" id="PS50222">
    <property type="entry name" value="EF_HAND_2"/>
    <property type="match status" value="1"/>
</dbReference>
<dbReference type="InterPro" id="IPR050624">
    <property type="entry name" value="HTH-type_Tx_Regulator"/>
</dbReference>
<evidence type="ECO:0000256" key="1">
    <source>
        <dbReference type="ARBA" id="ARBA00023015"/>
    </source>
</evidence>
<dbReference type="STRING" id="1307839.L21SP5_00737"/>
<evidence type="ECO:0000256" key="2">
    <source>
        <dbReference type="ARBA" id="ARBA00023125"/>
    </source>
</evidence>
<proteinExistence type="predicted"/>
<keyword evidence="8" id="KW-1185">Reference proteome</keyword>
<dbReference type="PROSITE" id="PS00018">
    <property type="entry name" value="EF_HAND_1"/>
    <property type="match status" value="1"/>
</dbReference>
<evidence type="ECO:0000256" key="4">
    <source>
        <dbReference type="PROSITE-ProRule" id="PRU00335"/>
    </source>
</evidence>
<evidence type="ECO:0000259" key="6">
    <source>
        <dbReference type="PROSITE" id="PS50977"/>
    </source>
</evidence>